<accession>A0A6M3M3W8</accession>
<dbReference type="Pfam" id="PF04343">
    <property type="entry name" value="DUF488"/>
    <property type="match status" value="1"/>
</dbReference>
<dbReference type="EMBL" id="MT143662">
    <property type="protein sequence ID" value="QJA99671.1"/>
    <property type="molecule type" value="Genomic_DNA"/>
</dbReference>
<organism evidence="1">
    <name type="scientific">viral metagenome</name>
    <dbReference type="NCBI Taxonomy" id="1070528"/>
    <lineage>
        <taxon>unclassified sequences</taxon>
        <taxon>metagenomes</taxon>
        <taxon>organismal metagenomes</taxon>
    </lineage>
</organism>
<sequence length="118" mass="13535">MLKTVGYGNKKPTEFFAELKEMNPDLVIDMRDYPFKAWSGAYTKAGLEKRLGGKYLWLSVCGNVTRELPPTLRDEESCLKEIRKLMDVHGLIVLLCAEKGEQLCHRSYIRKKVKEVLG</sequence>
<evidence type="ECO:0008006" key="2">
    <source>
        <dbReference type="Google" id="ProtNLM"/>
    </source>
</evidence>
<evidence type="ECO:0000313" key="1">
    <source>
        <dbReference type="EMBL" id="QJA99671.1"/>
    </source>
</evidence>
<reference evidence="1" key="1">
    <citation type="submission" date="2020-03" db="EMBL/GenBank/DDBJ databases">
        <title>The deep terrestrial virosphere.</title>
        <authorList>
            <person name="Holmfeldt K."/>
            <person name="Nilsson E."/>
            <person name="Simone D."/>
            <person name="Lopez-Fernandez M."/>
            <person name="Wu X."/>
            <person name="de Brujin I."/>
            <person name="Lundin D."/>
            <person name="Andersson A."/>
            <person name="Bertilsson S."/>
            <person name="Dopson M."/>
        </authorList>
    </citation>
    <scope>NUCLEOTIDE SEQUENCE</scope>
    <source>
        <strain evidence="1">MM171A00921</strain>
    </source>
</reference>
<proteinExistence type="predicted"/>
<name>A0A6M3M3W8_9ZZZZ</name>
<dbReference type="AlphaFoldDB" id="A0A6M3M3W8"/>
<protein>
    <recommendedName>
        <fullName evidence="2">DUF488 domain-containing protein</fullName>
    </recommendedName>
</protein>
<gene>
    <name evidence="1" type="ORF">MM171A00921_0003</name>
</gene>
<dbReference type="InterPro" id="IPR007438">
    <property type="entry name" value="DUF488"/>
</dbReference>